<gene>
    <name evidence="1" type="ORF">Pint_16250</name>
</gene>
<dbReference type="Proteomes" id="UP001163603">
    <property type="component" value="Chromosome 2"/>
</dbReference>
<evidence type="ECO:0000313" key="2">
    <source>
        <dbReference type="Proteomes" id="UP001163603"/>
    </source>
</evidence>
<accession>A0ACC0ZB68</accession>
<evidence type="ECO:0000313" key="1">
    <source>
        <dbReference type="EMBL" id="KAJ0048710.1"/>
    </source>
</evidence>
<reference evidence="2" key="1">
    <citation type="journal article" date="2023" name="G3 (Bethesda)">
        <title>Genome assembly and association tests identify interacting loci associated with vigor, precocity, and sex in interspecific pistachio rootstocks.</title>
        <authorList>
            <person name="Palmer W."/>
            <person name="Jacygrad E."/>
            <person name="Sagayaradj S."/>
            <person name="Cavanaugh K."/>
            <person name="Han R."/>
            <person name="Bertier L."/>
            <person name="Beede B."/>
            <person name="Kafkas S."/>
            <person name="Golino D."/>
            <person name="Preece J."/>
            <person name="Michelmore R."/>
        </authorList>
    </citation>
    <scope>NUCLEOTIDE SEQUENCE [LARGE SCALE GENOMIC DNA]</scope>
</reference>
<organism evidence="1 2">
    <name type="scientific">Pistacia integerrima</name>
    <dbReference type="NCBI Taxonomy" id="434235"/>
    <lineage>
        <taxon>Eukaryota</taxon>
        <taxon>Viridiplantae</taxon>
        <taxon>Streptophyta</taxon>
        <taxon>Embryophyta</taxon>
        <taxon>Tracheophyta</taxon>
        <taxon>Spermatophyta</taxon>
        <taxon>Magnoliopsida</taxon>
        <taxon>eudicotyledons</taxon>
        <taxon>Gunneridae</taxon>
        <taxon>Pentapetalae</taxon>
        <taxon>rosids</taxon>
        <taxon>malvids</taxon>
        <taxon>Sapindales</taxon>
        <taxon>Anacardiaceae</taxon>
        <taxon>Pistacia</taxon>
    </lineage>
</organism>
<sequence length="819" mass="93455">MHAELEAEREHYDDDHSALSTSSSFSSTSSSCSVPFSFSPALTAGPPWRHVEPNGNQDHYSSVAGFGVTGLTFTELDWTTVEHRFDRLASTRNVPEPVVKWSDFGYCVGKPECQEMNVKLSAQKRHRLPGEWIQRSPEISNEILKALRGRRECKVDITKKELHRYWLRMTDPSINYRIQLFFDMIDRNMDGRITEVDIKQTILMSATANKLSVTHEEAEEHAGLVMEALDTHHHNQGYLQASQLESLFELSMPLGSSYASSVQHQNGLYQEPISRAEIMFRSYWRRGWIILFWLMICVALFAWKFIQYSHRTAFQVMGYCLCTAKGAAETLKFNMAIILLPVCRNSITWLRKNRRISSVIPFNDNINFHKLIAGGIVVGVILHGGTHLACDFPRISGSDSSIFRQTIAARFGYHQPSYIQILATTEVATGIAMVVLMSIAFSLATKWPRRQSPSLPRSVRQVTGYNTFWYSHHLFIFVYALLIVHSMFLFLTSNVTEKTTWIYIAIPVLLYAGERIFRAVRSRFYEIEVLKVSFYPGKVLSLKLNKPKGFNHKGGMYTFLQCPQISPFEWHPFSLTSGPADDHLSVHIRTLGDWSYQLYSLFQEAVLTGAKELPKIYIDGPYGAASQDYIKYDIVVLIGLGIGATPFISILKDIANGLQNTQLDQVCSSQKGPLKAYLYWVTREQSSFDWFRDIMKEISKPNLKQSVIEIHNFLTSIYQEGNVRSALISIIQALYYRKTGIDIVSRTPVRTHFARPNWLNVFSKLARKHRGARIVSANTGINMGVFYCGPSGLARELERLCTKFSTKTNTRFVFHKENY</sequence>
<comment type="caution">
    <text evidence="1">The sequence shown here is derived from an EMBL/GenBank/DDBJ whole genome shotgun (WGS) entry which is preliminary data.</text>
</comment>
<name>A0ACC0ZB68_9ROSI</name>
<dbReference type="EMBL" id="CM047737">
    <property type="protein sequence ID" value="KAJ0048710.1"/>
    <property type="molecule type" value="Genomic_DNA"/>
</dbReference>
<keyword evidence="2" id="KW-1185">Reference proteome</keyword>
<protein>
    <submittedName>
        <fullName evidence="1">Uncharacterized protein</fullName>
    </submittedName>
</protein>
<proteinExistence type="predicted"/>